<evidence type="ECO:0000313" key="1">
    <source>
        <dbReference type="EMBL" id="KAK1139698.1"/>
    </source>
</evidence>
<sequence>MSVWHGPPKAVVHGVNVKAMDLDIIKTISRENAHHWPKGQSKLTHLIWLKDHVRKTSSVVIEFSSPEVINAAIY</sequence>
<organism evidence="1 2">
    <name type="scientific">Aspergillus melleus</name>
    <dbReference type="NCBI Taxonomy" id="138277"/>
    <lineage>
        <taxon>Eukaryota</taxon>
        <taxon>Fungi</taxon>
        <taxon>Dikarya</taxon>
        <taxon>Ascomycota</taxon>
        <taxon>Pezizomycotina</taxon>
        <taxon>Eurotiomycetes</taxon>
        <taxon>Eurotiomycetidae</taxon>
        <taxon>Eurotiales</taxon>
        <taxon>Aspergillaceae</taxon>
        <taxon>Aspergillus</taxon>
        <taxon>Aspergillus subgen. Circumdati</taxon>
    </lineage>
</organism>
<name>A0ACC3AR73_9EURO</name>
<gene>
    <name evidence="1" type="ORF">N8T08_000505</name>
</gene>
<dbReference type="Proteomes" id="UP001177260">
    <property type="component" value="Unassembled WGS sequence"/>
</dbReference>
<evidence type="ECO:0000313" key="2">
    <source>
        <dbReference type="Proteomes" id="UP001177260"/>
    </source>
</evidence>
<keyword evidence="2" id="KW-1185">Reference proteome</keyword>
<reference evidence="1 2" key="1">
    <citation type="journal article" date="2023" name="ACS Omega">
        <title>Identification of the Neoaspergillic Acid Biosynthesis Gene Cluster by Establishing an In Vitro CRISPR-Ribonucleoprotein Genetic System in Aspergillus melleus.</title>
        <authorList>
            <person name="Yuan B."/>
            <person name="Grau M.F."/>
            <person name="Murata R.M."/>
            <person name="Torok T."/>
            <person name="Venkateswaran K."/>
            <person name="Stajich J.E."/>
            <person name="Wang C.C.C."/>
        </authorList>
    </citation>
    <scope>NUCLEOTIDE SEQUENCE [LARGE SCALE GENOMIC DNA]</scope>
    <source>
        <strain evidence="1 2">IMV 1140</strain>
    </source>
</reference>
<proteinExistence type="predicted"/>
<dbReference type="EMBL" id="JAOPJF010000100">
    <property type="protein sequence ID" value="KAK1139698.1"/>
    <property type="molecule type" value="Genomic_DNA"/>
</dbReference>
<protein>
    <submittedName>
        <fullName evidence="1">Uncharacterized protein</fullName>
    </submittedName>
</protein>
<accession>A0ACC3AR73</accession>
<comment type="caution">
    <text evidence="1">The sequence shown here is derived from an EMBL/GenBank/DDBJ whole genome shotgun (WGS) entry which is preliminary data.</text>
</comment>